<dbReference type="AlphaFoldDB" id="A0A3E0L338"/>
<keyword evidence="1" id="KW-0175">Coiled coil</keyword>
<dbReference type="InterPro" id="IPR014951">
    <property type="entry name" value="DUF1822"/>
</dbReference>
<organism evidence="2 3">
    <name type="scientific">Microcystis flos-aquae TF09</name>
    <dbReference type="NCBI Taxonomy" id="2060473"/>
    <lineage>
        <taxon>Bacteria</taxon>
        <taxon>Bacillati</taxon>
        <taxon>Cyanobacteriota</taxon>
        <taxon>Cyanophyceae</taxon>
        <taxon>Oscillatoriophycideae</taxon>
        <taxon>Chroococcales</taxon>
        <taxon>Microcystaceae</taxon>
        <taxon>Microcystis</taxon>
    </lineage>
</organism>
<evidence type="ECO:0000313" key="3">
    <source>
        <dbReference type="Proteomes" id="UP000256873"/>
    </source>
</evidence>
<name>A0A3E0L338_9CHRO</name>
<sequence length="252" mass="28405">MNIIDALNLKNPQDYPSREAYQQDVVKAVQVLMRLGIMDNPSADLTASLDSILEKLQEDELAIYGRKRSKQEIIADLKQVNSEIVELDREIADLEWQIALKKAEISVNEPVNTIIRFRDWKQGIFGQGWEATETLLGDRPRSTAGNGLERSKFYDLGVAIIGYAIVLTVELIPDSPTSSQAKVRITTAQGIPYLPPQLKLAILNEDETPALTESVSRERDTWIQREFSLNEGEVFKVKIALNEFSLIETFEA</sequence>
<protein>
    <submittedName>
        <fullName evidence="2">DUF1822 family protein</fullName>
    </submittedName>
</protein>
<dbReference type="Proteomes" id="UP000256873">
    <property type="component" value="Unassembled WGS sequence"/>
</dbReference>
<dbReference type="EMBL" id="QQWC01000003">
    <property type="protein sequence ID" value="REJ41881.1"/>
    <property type="molecule type" value="Genomic_DNA"/>
</dbReference>
<gene>
    <name evidence="2" type="ORF">DWQ54_13240</name>
</gene>
<evidence type="ECO:0000256" key="1">
    <source>
        <dbReference type="SAM" id="Coils"/>
    </source>
</evidence>
<feature type="coiled-coil region" evidence="1">
    <location>
        <begin position="70"/>
        <end position="104"/>
    </location>
</feature>
<dbReference type="Pfam" id="PF08852">
    <property type="entry name" value="DUF1822"/>
    <property type="match status" value="1"/>
</dbReference>
<proteinExistence type="predicted"/>
<accession>A0A3E0L338</accession>
<reference evidence="2 3" key="1">
    <citation type="submission" date="2017-10" db="EMBL/GenBank/DDBJ databases">
        <title>A large-scale comparative metagenomic study reveals the eutrophication-driven functional interactions in six Microcystis-epibionts communities.</title>
        <authorList>
            <person name="Li Q."/>
            <person name="Lin F."/>
        </authorList>
    </citation>
    <scope>NUCLEOTIDE SEQUENCE [LARGE SCALE GENOMIC DNA]</scope>
    <source>
        <strain evidence="2">TF09</strain>
    </source>
</reference>
<comment type="caution">
    <text evidence="2">The sequence shown here is derived from an EMBL/GenBank/DDBJ whole genome shotgun (WGS) entry which is preliminary data.</text>
</comment>
<evidence type="ECO:0000313" key="2">
    <source>
        <dbReference type="EMBL" id="REJ41881.1"/>
    </source>
</evidence>